<proteinExistence type="predicted"/>
<evidence type="ECO:0000313" key="2">
    <source>
        <dbReference type="Proteomes" id="UP000828251"/>
    </source>
</evidence>
<dbReference type="AlphaFoldDB" id="A0A9D3ZPJ9"/>
<organism evidence="1 2">
    <name type="scientific">Gossypium stocksii</name>
    <dbReference type="NCBI Taxonomy" id="47602"/>
    <lineage>
        <taxon>Eukaryota</taxon>
        <taxon>Viridiplantae</taxon>
        <taxon>Streptophyta</taxon>
        <taxon>Embryophyta</taxon>
        <taxon>Tracheophyta</taxon>
        <taxon>Spermatophyta</taxon>
        <taxon>Magnoliopsida</taxon>
        <taxon>eudicotyledons</taxon>
        <taxon>Gunneridae</taxon>
        <taxon>Pentapetalae</taxon>
        <taxon>rosids</taxon>
        <taxon>malvids</taxon>
        <taxon>Malvales</taxon>
        <taxon>Malvaceae</taxon>
        <taxon>Malvoideae</taxon>
        <taxon>Gossypium</taxon>
    </lineage>
</organism>
<keyword evidence="2" id="KW-1185">Reference proteome</keyword>
<dbReference type="Proteomes" id="UP000828251">
    <property type="component" value="Unassembled WGS sequence"/>
</dbReference>
<sequence length="152" mass="16806">MIAPRSMVFDPEILFIYLLMLIANVKEDKAGCEGILRDFEGVARGVFYGDAGSNNAEVAKIGEVKIAFEMFASMNWKSSISMVIELGSPKVFSWCINKKLRPWSLHVLFSDIESAKGKVDSFVFSLVNGNGNDMAFSLALAGVNRPQVFKAW</sequence>
<gene>
    <name evidence="1" type="ORF">J1N35_033395</name>
</gene>
<protein>
    <submittedName>
        <fullName evidence="1">Uncharacterized protein</fullName>
    </submittedName>
</protein>
<name>A0A9D3ZPJ9_9ROSI</name>
<comment type="caution">
    <text evidence="1">The sequence shown here is derived from an EMBL/GenBank/DDBJ whole genome shotgun (WGS) entry which is preliminary data.</text>
</comment>
<evidence type="ECO:0000313" key="1">
    <source>
        <dbReference type="EMBL" id="KAH1055330.1"/>
    </source>
</evidence>
<accession>A0A9D3ZPJ9</accession>
<dbReference type="EMBL" id="JAIQCV010000010">
    <property type="protein sequence ID" value="KAH1055330.1"/>
    <property type="molecule type" value="Genomic_DNA"/>
</dbReference>
<reference evidence="1 2" key="1">
    <citation type="journal article" date="2021" name="Plant Biotechnol. J.">
        <title>Multi-omics assisted identification of the key and species-specific regulatory components of drought-tolerant mechanisms in Gossypium stocksii.</title>
        <authorList>
            <person name="Yu D."/>
            <person name="Ke L."/>
            <person name="Zhang D."/>
            <person name="Wu Y."/>
            <person name="Sun Y."/>
            <person name="Mei J."/>
            <person name="Sun J."/>
            <person name="Sun Y."/>
        </authorList>
    </citation>
    <scope>NUCLEOTIDE SEQUENCE [LARGE SCALE GENOMIC DNA]</scope>
    <source>
        <strain evidence="2">cv. E1</strain>
        <tissue evidence="1">Leaf</tissue>
    </source>
</reference>